<evidence type="ECO:0000256" key="1">
    <source>
        <dbReference type="SAM" id="Phobius"/>
    </source>
</evidence>
<name>A0A645C7J5_9ZZZZ</name>
<protein>
    <submittedName>
        <fullName evidence="2">Uncharacterized protein</fullName>
    </submittedName>
</protein>
<sequence>MNRILKIQVWMLVIIAVFCMAVNVYSKIEQNRQNVAIYEELKSLRQDVTVLQKDVTGLKADVKPESMYERSIKWILGDK</sequence>
<proteinExistence type="predicted"/>
<keyword evidence="1" id="KW-1133">Transmembrane helix</keyword>
<keyword evidence="1" id="KW-0472">Membrane</keyword>
<feature type="transmembrane region" description="Helical" evidence="1">
    <location>
        <begin position="7"/>
        <end position="25"/>
    </location>
</feature>
<accession>A0A645C7J5</accession>
<keyword evidence="1" id="KW-0812">Transmembrane</keyword>
<dbReference type="AlphaFoldDB" id="A0A645C7J5"/>
<organism evidence="2">
    <name type="scientific">bioreactor metagenome</name>
    <dbReference type="NCBI Taxonomy" id="1076179"/>
    <lineage>
        <taxon>unclassified sequences</taxon>
        <taxon>metagenomes</taxon>
        <taxon>ecological metagenomes</taxon>
    </lineage>
</organism>
<comment type="caution">
    <text evidence="2">The sequence shown here is derived from an EMBL/GenBank/DDBJ whole genome shotgun (WGS) entry which is preliminary data.</text>
</comment>
<gene>
    <name evidence="2" type="ORF">SDC9_120328</name>
</gene>
<evidence type="ECO:0000313" key="2">
    <source>
        <dbReference type="EMBL" id="MPM73348.1"/>
    </source>
</evidence>
<dbReference type="EMBL" id="VSSQ01025301">
    <property type="protein sequence ID" value="MPM73348.1"/>
    <property type="molecule type" value="Genomic_DNA"/>
</dbReference>
<reference evidence="2" key="1">
    <citation type="submission" date="2019-08" db="EMBL/GenBank/DDBJ databases">
        <authorList>
            <person name="Kucharzyk K."/>
            <person name="Murdoch R.W."/>
            <person name="Higgins S."/>
            <person name="Loffler F."/>
        </authorList>
    </citation>
    <scope>NUCLEOTIDE SEQUENCE</scope>
</reference>